<accession>A0A426YH73</accession>
<evidence type="ECO:0000313" key="2">
    <source>
        <dbReference type="Proteomes" id="UP000287651"/>
    </source>
</evidence>
<gene>
    <name evidence="1" type="ORF">B296_00049138</name>
</gene>
<protein>
    <submittedName>
        <fullName evidence="1">Uncharacterized protein</fullName>
    </submittedName>
</protein>
<proteinExistence type="predicted"/>
<dbReference type="AlphaFoldDB" id="A0A426YH73"/>
<dbReference type="Proteomes" id="UP000287651">
    <property type="component" value="Unassembled WGS sequence"/>
</dbReference>
<organism evidence="1 2">
    <name type="scientific">Ensete ventricosum</name>
    <name type="common">Abyssinian banana</name>
    <name type="synonym">Musa ensete</name>
    <dbReference type="NCBI Taxonomy" id="4639"/>
    <lineage>
        <taxon>Eukaryota</taxon>
        <taxon>Viridiplantae</taxon>
        <taxon>Streptophyta</taxon>
        <taxon>Embryophyta</taxon>
        <taxon>Tracheophyta</taxon>
        <taxon>Spermatophyta</taxon>
        <taxon>Magnoliopsida</taxon>
        <taxon>Liliopsida</taxon>
        <taxon>Zingiberales</taxon>
        <taxon>Musaceae</taxon>
        <taxon>Ensete</taxon>
    </lineage>
</organism>
<comment type="caution">
    <text evidence="1">The sequence shown here is derived from an EMBL/GenBank/DDBJ whole genome shotgun (WGS) entry which is preliminary data.</text>
</comment>
<dbReference type="EMBL" id="AMZH03012412">
    <property type="protein sequence ID" value="RRT51063.1"/>
    <property type="molecule type" value="Genomic_DNA"/>
</dbReference>
<name>A0A426YH73_ENSVE</name>
<reference evidence="1 2" key="1">
    <citation type="journal article" date="2014" name="Agronomy (Basel)">
        <title>A Draft Genome Sequence for Ensete ventricosum, the Drought-Tolerant Tree Against Hunger.</title>
        <authorList>
            <person name="Harrison J."/>
            <person name="Moore K.A."/>
            <person name="Paszkiewicz K."/>
            <person name="Jones T."/>
            <person name="Grant M."/>
            <person name="Ambacheew D."/>
            <person name="Muzemil S."/>
            <person name="Studholme D.J."/>
        </authorList>
    </citation>
    <scope>NUCLEOTIDE SEQUENCE [LARGE SCALE GENOMIC DNA]</scope>
</reference>
<sequence>MYCGSPTDFGKLSINVLVFRWSEANQELSLKLSPRRDSVIGVVAVAAGRCTGKGVVGNDCGSEGSSGKGGGSGDWRQVAALRGRGWAAPDPVVSSGGGGYAGEGREMAEARVRYGSKRVKDIDD</sequence>
<evidence type="ECO:0000313" key="1">
    <source>
        <dbReference type="EMBL" id="RRT51063.1"/>
    </source>
</evidence>